<organism evidence="2 3">
    <name type="scientific">Cedratvirus A11</name>
    <dbReference type="NCBI Taxonomy" id="1903266"/>
    <lineage>
        <taxon>Viruses</taxon>
        <taxon>Pithoviruses</taxon>
        <taxon>Orthocedratvirinae</taxon>
        <taxon>Alphacedratvirus</taxon>
        <taxon>Alphacedratvirus aljazairmassiliense</taxon>
    </lineage>
</organism>
<proteinExistence type="predicted"/>
<gene>
    <name evidence="2" type="ORF">BQ3484_40</name>
</gene>
<dbReference type="Proteomes" id="UP000201465">
    <property type="component" value="Segment"/>
</dbReference>
<evidence type="ECO:0000256" key="1">
    <source>
        <dbReference type="SAM" id="Phobius"/>
    </source>
</evidence>
<dbReference type="RefSeq" id="YP_009328980.1">
    <property type="nucleotide sequence ID" value="NC_032108.1"/>
</dbReference>
<keyword evidence="1" id="KW-1133">Transmembrane helix</keyword>
<sequence length="117" mass="13873">MWIFIVLVLLVILIYWEIERDTPSCSDSWQELALCLDYNHNPIHWTRCAILAIISTLLILYFLCALTLRNFILVFLILFVGSYFSANWLSAHFNRNVDYKIEPFVENLRYRVNLGQV</sequence>
<keyword evidence="1" id="KW-0472">Membrane</keyword>
<name>A0A1M7XUC1_9VIRU</name>
<keyword evidence="3" id="KW-1185">Reference proteome</keyword>
<dbReference type="EMBL" id="LT671577">
    <property type="protein sequence ID" value="SHO33108.1"/>
    <property type="molecule type" value="Genomic_DNA"/>
</dbReference>
<dbReference type="KEGG" id="vg:30523363"/>
<feature type="transmembrane region" description="Helical" evidence="1">
    <location>
        <begin position="44"/>
        <end position="64"/>
    </location>
</feature>
<dbReference type="OrthoDB" id="41420at10239"/>
<evidence type="ECO:0000313" key="2">
    <source>
        <dbReference type="EMBL" id="SHO33108.1"/>
    </source>
</evidence>
<feature type="transmembrane region" description="Helical" evidence="1">
    <location>
        <begin position="71"/>
        <end position="89"/>
    </location>
</feature>
<evidence type="ECO:0000313" key="3">
    <source>
        <dbReference type="Proteomes" id="UP000201465"/>
    </source>
</evidence>
<protein>
    <submittedName>
        <fullName evidence="2">Uncharacterized protein</fullName>
    </submittedName>
</protein>
<accession>A0A1M7XUC1</accession>
<dbReference type="GeneID" id="30523363"/>
<reference evidence="2 3" key="1">
    <citation type="submission" date="2016-11" db="EMBL/GenBank/DDBJ databases">
        <authorList>
            <consortium name="Urmite Genomes"/>
        </authorList>
    </citation>
    <scope>NUCLEOTIDE SEQUENCE [LARGE SCALE GENOMIC DNA]</scope>
    <source>
        <strain evidence="2 3">A11</strain>
    </source>
</reference>
<keyword evidence="1" id="KW-0812">Transmembrane</keyword>